<keyword evidence="5" id="KW-1185">Reference proteome</keyword>
<dbReference type="Gene3D" id="2.60.120.260">
    <property type="entry name" value="Galactose-binding domain-like"/>
    <property type="match status" value="2"/>
</dbReference>
<comment type="catalytic activity">
    <reaction evidence="1">
        <text>Hydrolysis of terminal non-reducing alpha-L-rhamnose residues in alpha-L-rhamnosides.</text>
        <dbReference type="EC" id="3.2.1.40"/>
    </reaction>
</comment>
<dbReference type="PANTHER" id="PTHR33307:SF6">
    <property type="entry name" value="ALPHA-RHAMNOSIDASE (EUROFUNG)-RELATED"/>
    <property type="match status" value="1"/>
</dbReference>
<gene>
    <name evidence="4" type="ORF">MONBRDRAFT_8914</name>
</gene>
<sequence>MAIFYGADRHDALRDAAKEMIEYATQARVTTERYDGAKDKRLDLHCRNFFGTGMYGAQKSFLGLDVSVVSAQPAAGARVWAVGKAMKEAEKQKMSNLLRRLAVVAEDSGVYQPGLEENFAARWKERLTATLHIANRDMLLPLALLKATSDYAWNVELNAKAGAVSECYRFHAVDPSWDESKWIGNAQLLRTEVALSAMSSTKIYISGQGAYDLYINGARVNTGSPLNAAWTYYSQRVIYDVLDVSDLVPITGTYAIGVALAPAWRDTTSFPPFVPTDCDSNERVLRMIIKSDEKTVGVTDEHWKITNDGPVQSASIYNGGLYLFDIAHPPLQRTRLLLPSAPASTEVYDATKEIDGWSSIGFDASSWSNASSIDCFQPILSARSFPIIKVQEEHKPIGINKIECPANTGSCGNYTKGTCDANTTVQVVEGLCIGKASCTIPANDAVFGDPCYDTVKYLAVQAAGCTSATPATYVVDFGENLAGVCRIQVKGNKGDSITLKHAEVLMHEPYGPADGTVYTGNLRTAQATDTYVLRGDANGETWTPSFTYHGFRYVQVTGMAVTQDTLTRVINTINYGAYRGQGSNMMSLPTDCDQRDERLGWMGDADLTAEGFALNYDSGAFMDAFVRSMIDSRDPTTGAMPDTVPWSRYGNRPADPSWSAALPQNMYVRATMGGSLDIAEAYWTELMQYFTNIDAQIPANTSAQVAGAICSSFNYLTNLRQAAELATMLNYTTDAVALANRADDISAQYTATFYDASTKCYGNCEQGALALSIMADTNYSQTLGNQLVEKIQGNGNRVTGGIIAVKALFPALEAFNQHDQANDSSPSVVGRLSMLTPCHGQTNYPSWGYMFFNDIEPATSSLWELWDSPMEGPGMNSRNHHMFSSISAWLVTEVGGLKNLDCTQQTFTLRPSFSTLLSGVEASRETACGRVSMRYQRVGGRHILQHPEGRCELDASADVWGAISRVPAASNPRVLHVEMSCSEPETYEVEVEVPAGRRAELALRQPLRVLDAATGTSPVESVSVGAGRTKLRFSA</sequence>
<dbReference type="OMA" id="FWEMGLL"/>
<dbReference type="InterPro" id="IPR008928">
    <property type="entry name" value="6-hairpin_glycosidase_sf"/>
</dbReference>
<dbReference type="InParanoid" id="A9V1I1"/>
<dbReference type="KEGG" id="mbr:MONBRDRAFT_8914"/>
<dbReference type="PANTHER" id="PTHR33307">
    <property type="entry name" value="ALPHA-RHAMNOSIDASE (EUROFUNG)"/>
    <property type="match status" value="1"/>
</dbReference>
<dbReference type="AlphaFoldDB" id="A9V1I1"/>
<dbReference type="eggNOG" id="KOG0496">
    <property type="taxonomic scope" value="Eukaryota"/>
</dbReference>
<dbReference type="InterPro" id="IPR035396">
    <property type="entry name" value="Bac_rhamnosid6H"/>
</dbReference>
<accession>A9V1I1</accession>
<dbReference type="CDD" id="cd22842">
    <property type="entry name" value="Gal_Rha_Lectin_BGal"/>
    <property type="match status" value="1"/>
</dbReference>
<dbReference type="Proteomes" id="UP000001357">
    <property type="component" value="Unassembled WGS sequence"/>
</dbReference>
<dbReference type="SUPFAM" id="SSF48208">
    <property type="entry name" value="Six-hairpin glycosidases"/>
    <property type="match status" value="1"/>
</dbReference>
<evidence type="ECO:0000259" key="3">
    <source>
        <dbReference type="PROSITE" id="PS50228"/>
    </source>
</evidence>
<dbReference type="Pfam" id="PF02140">
    <property type="entry name" value="SUEL_Lectin"/>
    <property type="match status" value="1"/>
</dbReference>
<proteinExistence type="predicted"/>
<evidence type="ECO:0000313" key="4">
    <source>
        <dbReference type="EMBL" id="EDQ88445.1"/>
    </source>
</evidence>
<dbReference type="InterPro" id="IPR000922">
    <property type="entry name" value="Lectin_gal-bd_dom"/>
</dbReference>
<dbReference type="EC" id="3.2.1.40" evidence="2"/>
<evidence type="ECO:0000256" key="2">
    <source>
        <dbReference type="ARBA" id="ARBA00012652"/>
    </source>
</evidence>
<dbReference type="Pfam" id="PF08531">
    <property type="entry name" value="Bac_rhamnosid_N"/>
    <property type="match status" value="1"/>
</dbReference>
<name>A9V1I1_MONBE</name>
<dbReference type="InterPro" id="IPR016007">
    <property type="entry name" value="Alpha_rhamnosid"/>
</dbReference>
<dbReference type="GO" id="GO:0030596">
    <property type="term" value="F:alpha-L-rhamnosidase activity"/>
    <property type="evidence" value="ECO:0007669"/>
    <property type="project" value="UniProtKB-EC"/>
</dbReference>
<feature type="domain" description="SUEL-type lectin" evidence="3">
    <location>
        <begin position="398"/>
        <end position="462"/>
    </location>
</feature>
<dbReference type="GeneID" id="5891931"/>
<dbReference type="STRING" id="81824.A9V1I1"/>
<dbReference type="RefSeq" id="XP_001746549.1">
    <property type="nucleotide sequence ID" value="XM_001746497.1"/>
</dbReference>
<dbReference type="Gene3D" id="1.50.10.10">
    <property type="match status" value="1"/>
</dbReference>
<organism evidence="4 5">
    <name type="scientific">Monosiga brevicollis</name>
    <name type="common">Choanoflagellate</name>
    <dbReference type="NCBI Taxonomy" id="81824"/>
    <lineage>
        <taxon>Eukaryota</taxon>
        <taxon>Choanoflagellata</taxon>
        <taxon>Craspedida</taxon>
        <taxon>Salpingoecidae</taxon>
        <taxon>Monosiga</taxon>
    </lineage>
</organism>
<dbReference type="GO" id="GO:0030246">
    <property type="term" value="F:carbohydrate binding"/>
    <property type="evidence" value="ECO:0007669"/>
    <property type="project" value="InterPro"/>
</dbReference>
<dbReference type="GO" id="GO:0005975">
    <property type="term" value="P:carbohydrate metabolic process"/>
    <property type="evidence" value="ECO:0007669"/>
    <property type="project" value="InterPro"/>
</dbReference>
<evidence type="ECO:0000256" key="1">
    <source>
        <dbReference type="ARBA" id="ARBA00001445"/>
    </source>
</evidence>
<dbReference type="InterPro" id="IPR012341">
    <property type="entry name" value="6hp_glycosidase-like_sf"/>
</dbReference>
<dbReference type="Pfam" id="PF17389">
    <property type="entry name" value="Bac_rhamnosid6H"/>
    <property type="match status" value="1"/>
</dbReference>
<protein>
    <recommendedName>
        <fullName evidence="2">alpha-L-rhamnosidase</fullName>
        <ecNumber evidence="2">3.2.1.40</ecNumber>
    </recommendedName>
</protein>
<dbReference type="EMBL" id="CH991554">
    <property type="protein sequence ID" value="EDQ88445.1"/>
    <property type="molecule type" value="Genomic_DNA"/>
</dbReference>
<reference evidence="4 5" key="1">
    <citation type="journal article" date="2008" name="Nature">
        <title>The genome of the choanoflagellate Monosiga brevicollis and the origin of metazoans.</title>
        <authorList>
            <consortium name="JGI Sequencing"/>
            <person name="King N."/>
            <person name="Westbrook M.J."/>
            <person name="Young S.L."/>
            <person name="Kuo A."/>
            <person name="Abedin M."/>
            <person name="Chapman J."/>
            <person name="Fairclough S."/>
            <person name="Hellsten U."/>
            <person name="Isogai Y."/>
            <person name="Letunic I."/>
            <person name="Marr M."/>
            <person name="Pincus D."/>
            <person name="Putnam N."/>
            <person name="Rokas A."/>
            <person name="Wright K.J."/>
            <person name="Zuzow R."/>
            <person name="Dirks W."/>
            <person name="Good M."/>
            <person name="Goodstein D."/>
            <person name="Lemons D."/>
            <person name="Li W."/>
            <person name="Lyons J.B."/>
            <person name="Morris A."/>
            <person name="Nichols S."/>
            <person name="Richter D.J."/>
            <person name="Salamov A."/>
            <person name="Bork P."/>
            <person name="Lim W.A."/>
            <person name="Manning G."/>
            <person name="Miller W.T."/>
            <person name="McGinnis W."/>
            <person name="Shapiro H."/>
            <person name="Tjian R."/>
            <person name="Grigoriev I.V."/>
            <person name="Rokhsar D."/>
        </authorList>
    </citation>
    <scope>NUCLEOTIDE SEQUENCE [LARGE SCALE GENOMIC DNA]</scope>
    <source>
        <strain evidence="5">MX1 / ATCC 50154</strain>
    </source>
</reference>
<dbReference type="InterPro" id="IPR013737">
    <property type="entry name" value="Bac_rhamnosid_N"/>
</dbReference>
<dbReference type="PROSITE" id="PS50228">
    <property type="entry name" value="SUEL_LECTIN"/>
    <property type="match status" value="1"/>
</dbReference>
<evidence type="ECO:0000313" key="5">
    <source>
        <dbReference type="Proteomes" id="UP000001357"/>
    </source>
</evidence>